<evidence type="ECO:0000313" key="1">
    <source>
        <dbReference type="EnsemblMetazoa" id="PPA04730.1"/>
    </source>
</evidence>
<evidence type="ECO:0000313" key="2">
    <source>
        <dbReference type="Proteomes" id="UP000005239"/>
    </source>
</evidence>
<organism evidence="1 2">
    <name type="scientific">Pristionchus pacificus</name>
    <name type="common">Parasitic nematode worm</name>
    <dbReference type="NCBI Taxonomy" id="54126"/>
    <lineage>
        <taxon>Eukaryota</taxon>
        <taxon>Metazoa</taxon>
        <taxon>Ecdysozoa</taxon>
        <taxon>Nematoda</taxon>
        <taxon>Chromadorea</taxon>
        <taxon>Rhabditida</taxon>
        <taxon>Rhabditina</taxon>
        <taxon>Diplogasteromorpha</taxon>
        <taxon>Diplogasteroidea</taxon>
        <taxon>Neodiplogasteridae</taxon>
        <taxon>Pristionchus</taxon>
    </lineage>
</organism>
<proteinExistence type="predicted"/>
<reference evidence="1" key="2">
    <citation type="submission" date="2022-06" db="UniProtKB">
        <authorList>
            <consortium name="EnsemblMetazoa"/>
        </authorList>
    </citation>
    <scope>IDENTIFICATION</scope>
    <source>
        <strain evidence="1">PS312</strain>
    </source>
</reference>
<dbReference type="Proteomes" id="UP000005239">
    <property type="component" value="Unassembled WGS sequence"/>
</dbReference>
<accession>A0A2A6BC42</accession>
<gene>
    <name evidence="1" type="primary">WBGene00094284</name>
</gene>
<dbReference type="EnsemblMetazoa" id="PPA04730.1">
    <property type="protein sequence ID" value="PPA04730.1"/>
    <property type="gene ID" value="WBGene00094284"/>
</dbReference>
<name>A0A2A6BC42_PRIPA</name>
<protein>
    <submittedName>
        <fullName evidence="1">Uncharacterized protein</fullName>
    </submittedName>
</protein>
<keyword evidence="2" id="KW-1185">Reference proteome</keyword>
<reference evidence="2" key="1">
    <citation type="journal article" date="2008" name="Nat. Genet.">
        <title>The Pristionchus pacificus genome provides a unique perspective on nematode lifestyle and parasitism.</title>
        <authorList>
            <person name="Dieterich C."/>
            <person name="Clifton S.W."/>
            <person name="Schuster L.N."/>
            <person name="Chinwalla A."/>
            <person name="Delehaunty K."/>
            <person name="Dinkelacker I."/>
            <person name="Fulton L."/>
            <person name="Fulton R."/>
            <person name="Godfrey J."/>
            <person name="Minx P."/>
            <person name="Mitreva M."/>
            <person name="Roeseler W."/>
            <person name="Tian H."/>
            <person name="Witte H."/>
            <person name="Yang S.P."/>
            <person name="Wilson R.K."/>
            <person name="Sommer R.J."/>
        </authorList>
    </citation>
    <scope>NUCLEOTIDE SEQUENCE [LARGE SCALE GENOMIC DNA]</scope>
    <source>
        <strain evidence="2">PS312</strain>
    </source>
</reference>
<sequence>ASGHSPARFVARLGASGSVHWPTEVDLAHFKVNTFRNIYGSKLRRGIQAISYAKASRGFS</sequence>
<accession>A0A8R1U6J4</accession>
<dbReference type="AlphaFoldDB" id="A0A2A6BC42"/>